<reference evidence="2" key="1">
    <citation type="submission" date="2020-12" db="EMBL/GenBank/DDBJ databases">
        <title>Metabolic potential, ecology and presence of endohyphal bacteria is reflected in genomic diversity of Mucoromycotina.</title>
        <authorList>
            <person name="Muszewska A."/>
            <person name="Okrasinska A."/>
            <person name="Steczkiewicz K."/>
            <person name="Drgas O."/>
            <person name="Orlowska M."/>
            <person name="Perlinska-Lenart U."/>
            <person name="Aleksandrzak-Piekarczyk T."/>
            <person name="Szatraj K."/>
            <person name="Zielenkiewicz U."/>
            <person name="Pilsyk S."/>
            <person name="Malc E."/>
            <person name="Mieczkowski P."/>
            <person name="Kruszewska J.S."/>
            <person name="Biernat P."/>
            <person name="Pawlowska J."/>
        </authorList>
    </citation>
    <scope>NUCLEOTIDE SEQUENCE</scope>
    <source>
        <strain evidence="2">CBS 226.32</strain>
    </source>
</reference>
<organism evidence="2 3">
    <name type="scientific">Mucor plumbeus</name>
    <dbReference type="NCBI Taxonomy" id="97098"/>
    <lineage>
        <taxon>Eukaryota</taxon>
        <taxon>Fungi</taxon>
        <taxon>Fungi incertae sedis</taxon>
        <taxon>Mucoromycota</taxon>
        <taxon>Mucoromycotina</taxon>
        <taxon>Mucoromycetes</taxon>
        <taxon>Mucorales</taxon>
        <taxon>Mucorineae</taxon>
        <taxon>Mucoraceae</taxon>
        <taxon>Mucor</taxon>
    </lineage>
</organism>
<dbReference type="Proteomes" id="UP000650833">
    <property type="component" value="Unassembled WGS sequence"/>
</dbReference>
<evidence type="ECO:0000313" key="3">
    <source>
        <dbReference type="Proteomes" id="UP000650833"/>
    </source>
</evidence>
<evidence type="ECO:0000313" key="2">
    <source>
        <dbReference type="EMBL" id="KAG2195939.1"/>
    </source>
</evidence>
<feature type="region of interest" description="Disordered" evidence="1">
    <location>
        <begin position="1"/>
        <end position="20"/>
    </location>
</feature>
<gene>
    <name evidence="2" type="ORF">INT46_005965</name>
</gene>
<dbReference type="OrthoDB" id="2257833at2759"/>
<evidence type="ECO:0000256" key="1">
    <source>
        <dbReference type="SAM" id="MobiDB-lite"/>
    </source>
</evidence>
<comment type="caution">
    <text evidence="2">The sequence shown here is derived from an EMBL/GenBank/DDBJ whole genome shotgun (WGS) entry which is preliminary data.</text>
</comment>
<dbReference type="AlphaFoldDB" id="A0A8H7UZB9"/>
<protein>
    <submittedName>
        <fullName evidence="2">Uncharacterized protein</fullName>
    </submittedName>
</protein>
<accession>A0A8H7UZB9</accession>
<dbReference type="EMBL" id="JAEPRC010000501">
    <property type="protein sequence ID" value="KAG2195939.1"/>
    <property type="molecule type" value="Genomic_DNA"/>
</dbReference>
<proteinExistence type="predicted"/>
<keyword evidence="3" id="KW-1185">Reference proteome</keyword>
<sequence>MKFNAEYPNKMSLSSKHSEKQKYYKNHLHKANSCKTKSRSQIKLCLEKDQKMDKEKEEYLSNLRREAYNDLHAQIQTYNDDFIARMQYIESNSSAPSNESSCSTDTESSEMQSLVDMFKVGTVKDYSQLIEWESYQNPTSYFENQGECGDLW</sequence>
<name>A0A8H7UZB9_9FUNG</name>